<name>A0A8X7BPA7_9ARAC</name>
<evidence type="ECO:0000313" key="1">
    <source>
        <dbReference type="EMBL" id="GFY38418.1"/>
    </source>
</evidence>
<dbReference type="Proteomes" id="UP000886998">
    <property type="component" value="Unassembled WGS sequence"/>
</dbReference>
<comment type="caution">
    <text evidence="1">The sequence shown here is derived from an EMBL/GenBank/DDBJ whole genome shotgun (WGS) entry which is preliminary data.</text>
</comment>
<protein>
    <submittedName>
        <fullName evidence="1">Uncharacterized protein</fullName>
    </submittedName>
</protein>
<accession>A0A8X7BPA7</accession>
<reference evidence="1" key="1">
    <citation type="submission" date="2020-08" db="EMBL/GenBank/DDBJ databases">
        <title>Multicomponent nature underlies the extraordinary mechanical properties of spider dragline silk.</title>
        <authorList>
            <person name="Kono N."/>
            <person name="Nakamura H."/>
            <person name="Mori M."/>
            <person name="Yoshida Y."/>
            <person name="Ohtoshi R."/>
            <person name="Malay A.D."/>
            <person name="Moran D.A.P."/>
            <person name="Tomita M."/>
            <person name="Numata K."/>
            <person name="Arakawa K."/>
        </authorList>
    </citation>
    <scope>NUCLEOTIDE SEQUENCE</scope>
</reference>
<keyword evidence="2" id="KW-1185">Reference proteome</keyword>
<organism evidence="1 2">
    <name type="scientific">Trichonephila inaurata madagascariensis</name>
    <dbReference type="NCBI Taxonomy" id="2747483"/>
    <lineage>
        <taxon>Eukaryota</taxon>
        <taxon>Metazoa</taxon>
        <taxon>Ecdysozoa</taxon>
        <taxon>Arthropoda</taxon>
        <taxon>Chelicerata</taxon>
        <taxon>Arachnida</taxon>
        <taxon>Araneae</taxon>
        <taxon>Araneomorphae</taxon>
        <taxon>Entelegynae</taxon>
        <taxon>Araneoidea</taxon>
        <taxon>Nephilidae</taxon>
        <taxon>Trichonephila</taxon>
        <taxon>Trichonephila inaurata</taxon>
    </lineage>
</organism>
<gene>
    <name evidence="1" type="ORF">TNIN_255031</name>
</gene>
<sequence>MCLPVFKVELGDIPFWAIAASLWIHKSCGSSRLNLKIYPILGKWDKMLHVCGYTQVMLVFKAELEDLSYWIKYCKSGCTSHIGLAKKNLHLIPDH</sequence>
<dbReference type="AlphaFoldDB" id="A0A8X7BPA7"/>
<dbReference type="EMBL" id="BMAV01000836">
    <property type="protein sequence ID" value="GFY38418.1"/>
    <property type="molecule type" value="Genomic_DNA"/>
</dbReference>
<proteinExistence type="predicted"/>
<evidence type="ECO:0000313" key="2">
    <source>
        <dbReference type="Proteomes" id="UP000886998"/>
    </source>
</evidence>